<name>A0A845AIA8_9SPHN</name>
<protein>
    <submittedName>
        <fullName evidence="3">PQQ-dependent sugar dehydrogenase</fullName>
    </submittedName>
</protein>
<accession>A0A845AIA8</accession>
<dbReference type="InterPro" id="IPR011041">
    <property type="entry name" value="Quinoprot_gluc/sorb_DH_b-prop"/>
</dbReference>
<feature type="signal peptide" evidence="1">
    <location>
        <begin position="1"/>
        <end position="17"/>
    </location>
</feature>
<dbReference type="SUPFAM" id="SSF50952">
    <property type="entry name" value="Soluble quinoprotein glucose dehydrogenase"/>
    <property type="match status" value="1"/>
</dbReference>
<keyword evidence="1" id="KW-0732">Signal</keyword>
<evidence type="ECO:0000313" key="3">
    <source>
        <dbReference type="EMBL" id="MXP29179.1"/>
    </source>
</evidence>
<comment type="caution">
    <text evidence="3">The sequence shown here is derived from an EMBL/GenBank/DDBJ whole genome shotgun (WGS) entry which is preliminary data.</text>
</comment>
<feature type="chain" id="PRO_5032271027" evidence="1">
    <location>
        <begin position="18"/>
        <end position="400"/>
    </location>
</feature>
<keyword evidence="4" id="KW-1185">Reference proteome</keyword>
<evidence type="ECO:0000313" key="4">
    <source>
        <dbReference type="Proteomes" id="UP000439780"/>
    </source>
</evidence>
<dbReference type="EMBL" id="WTYA01000007">
    <property type="protein sequence ID" value="MXP29179.1"/>
    <property type="molecule type" value="Genomic_DNA"/>
</dbReference>
<sequence length="400" mass="42739">MRHVLKFALILSPLALAASCGAARSGDSAPAGDKAAQKSVEIERVPAQAGVGFIVQRVATLNEPWAASFAPGTPWLFVTEKNGTIKAVDTENHQVVTVGGAPKVDYGGQGGLGDIAFLPWESMPSLGTRTIYLSWAEEGPHDTRGAVLGRGKLVCDQSINCSISDLKVIWRQTPKVSGRGHYSHRIAFSPDRKHLFIASGERQKGQPAQDPRSDLGKILRLNLDGTPAAGNVLADENVARPGIYSLGHRNILGLRVDSRGRLWDLEHGPAGGDELNLVTNGSNYGWPYVSEGDHYSGQPIARHATQPQFNKPAISWTPVIAPGDFIFYSGTMFPALDGEALIAGLKSKALIRVAIRGDTAREVARYPLGSRLREIAEGPDGAIWILEDGGNAGLLRLTPG</sequence>
<dbReference type="Proteomes" id="UP000439780">
    <property type="component" value="Unassembled WGS sequence"/>
</dbReference>
<dbReference type="PANTHER" id="PTHR19328:SF75">
    <property type="entry name" value="ALDOSE SUGAR DEHYDROGENASE YLII"/>
    <property type="match status" value="1"/>
</dbReference>
<dbReference type="Pfam" id="PF07995">
    <property type="entry name" value="GSDH"/>
    <property type="match status" value="1"/>
</dbReference>
<reference evidence="3 4" key="1">
    <citation type="submission" date="2019-12" db="EMBL/GenBank/DDBJ databases">
        <title>Genomic-based taxomic classification of the family Erythrobacteraceae.</title>
        <authorList>
            <person name="Xu L."/>
        </authorList>
    </citation>
    <scope>NUCLEOTIDE SEQUENCE [LARGE SCALE GENOMIC DNA]</scope>
    <source>
        <strain evidence="3 4">KEMB 9005-328</strain>
    </source>
</reference>
<dbReference type="PANTHER" id="PTHR19328">
    <property type="entry name" value="HEDGEHOG-INTERACTING PROTEIN"/>
    <property type="match status" value="1"/>
</dbReference>
<dbReference type="InterPro" id="IPR012938">
    <property type="entry name" value="Glc/Sorbosone_DH"/>
</dbReference>
<dbReference type="Gene3D" id="2.120.10.30">
    <property type="entry name" value="TolB, C-terminal domain"/>
    <property type="match status" value="1"/>
</dbReference>
<proteinExistence type="predicted"/>
<dbReference type="AlphaFoldDB" id="A0A845AIA8"/>
<dbReference type="PROSITE" id="PS51257">
    <property type="entry name" value="PROKAR_LIPOPROTEIN"/>
    <property type="match status" value="1"/>
</dbReference>
<evidence type="ECO:0000256" key="1">
    <source>
        <dbReference type="SAM" id="SignalP"/>
    </source>
</evidence>
<dbReference type="OrthoDB" id="9770043at2"/>
<gene>
    <name evidence="3" type="ORF">GRI58_10135</name>
</gene>
<feature type="domain" description="Glucose/Sorbosone dehydrogenase" evidence="2">
    <location>
        <begin position="61"/>
        <end position="396"/>
    </location>
</feature>
<evidence type="ECO:0000259" key="2">
    <source>
        <dbReference type="Pfam" id="PF07995"/>
    </source>
</evidence>
<dbReference type="RefSeq" id="WP_160753476.1">
    <property type="nucleotide sequence ID" value="NZ_WTYA01000007.1"/>
</dbReference>
<dbReference type="InterPro" id="IPR011042">
    <property type="entry name" value="6-blade_b-propeller_TolB-like"/>
</dbReference>
<organism evidence="3 4">
    <name type="scientific">Qipengyuania algicida</name>
    <dbReference type="NCBI Taxonomy" id="1836209"/>
    <lineage>
        <taxon>Bacteria</taxon>
        <taxon>Pseudomonadati</taxon>
        <taxon>Pseudomonadota</taxon>
        <taxon>Alphaproteobacteria</taxon>
        <taxon>Sphingomonadales</taxon>
        <taxon>Erythrobacteraceae</taxon>
        <taxon>Qipengyuania</taxon>
    </lineage>
</organism>